<accession>A0A1I0LDW8</accession>
<proteinExistence type="predicted"/>
<organism evidence="1 2">
    <name type="scientific">Nonomuraea wenchangensis</name>
    <dbReference type="NCBI Taxonomy" id="568860"/>
    <lineage>
        <taxon>Bacteria</taxon>
        <taxon>Bacillati</taxon>
        <taxon>Actinomycetota</taxon>
        <taxon>Actinomycetes</taxon>
        <taxon>Streptosporangiales</taxon>
        <taxon>Streptosporangiaceae</taxon>
        <taxon>Nonomuraea</taxon>
    </lineage>
</organism>
<keyword evidence="2" id="KW-1185">Reference proteome</keyword>
<gene>
    <name evidence="1" type="ORF">SAMN05421811_115219</name>
</gene>
<dbReference type="EMBL" id="FOHX01000015">
    <property type="protein sequence ID" value="SEU38362.1"/>
    <property type="molecule type" value="Genomic_DNA"/>
</dbReference>
<evidence type="ECO:0000313" key="1">
    <source>
        <dbReference type="EMBL" id="SEU38362.1"/>
    </source>
</evidence>
<dbReference type="STRING" id="568860.SAMN05421811_115219"/>
<sequence>MTHDRDAAADRPVFAGWRIMRSDAGRFWATRERPFSQTVEDAGAHRTVDADDLVKLCQAIAEQESIAERTRPSLWMAR</sequence>
<dbReference type="AlphaFoldDB" id="A0A1I0LDW8"/>
<protein>
    <submittedName>
        <fullName evidence="1">Uncharacterized protein</fullName>
    </submittedName>
</protein>
<dbReference type="Proteomes" id="UP000199361">
    <property type="component" value="Unassembled WGS sequence"/>
</dbReference>
<name>A0A1I0LDW8_9ACTN</name>
<evidence type="ECO:0000313" key="2">
    <source>
        <dbReference type="Proteomes" id="UP000199361"/>
    </source>
</evidence>
<dbReference type="OrthoDB" id="3538813at2"/>
<reference evidence="1 2" key="1">
    <citation type="submission" date="2016-10" db="EMBL/GenBank/DDBJ databases">
        <authorList>
            <person name="de Groot N.N."/>
        </authorList>
    </citation>
    <scope>NUCLEOTIDE SEQUENCE [LARGE SCALE GENOMIC DNA]</scope>
    <source>
        <strain evidence="1 2">CGMCC 4.5598</strain>
    </source>
</reference>